<keyword evidence="1" id="KW-0472">Membrane</keyword>
<protein>
    <submittedName>
        <fullName evidence="2">Uncharacterized protein</fullName>
    </submittedName>
</protein>
<sequence length="536" mass="62021">MKDFWSKIKKNYWIILVVFFFVFYFSFPVLILYDTGHYMGYVSIFEGDLPFSTWDIVRGPVFPLIIYISNFIFGKTTQGILFLTFSFYSLMLFVSYKILKEFYGKNKNIRLVVGILFLFLVILNPIVFGYYHTLLTEFIAMTVSIVSCYLAWKLLWVDWNKDRLLYLVILSYFVVMVPFAWFLKQPFVSISLFPLGASILIQFFVDRRWKQFLQKLVILLLSLASLIGSIFLWNSFLEYRGLDSDGERSGSSFLGRRMITAVEGFQLVEDPYTLSYVQESPFLTSIEKEILTNDINSQTSNYYILEIYGIDGGLIDQKILQRSASGSVEGMEVIKLVGQSMFKYPLVIFNSYAKNYLASVNVFWLKDMVVGKWYVIEEEFNIVGCKQNCIIATSILEDKTNIYHMRPEMYQRVKDYEQYINSPPIFESLLSLNEIPSIIAFNISLLILPIIFIAIIIYFFCCARNNYAPHSIKSLSAVFILLSYSFLHIVAHCVAGGLLDRYASPAYITTILGYIGLGVVIYNEHIKGKISLKRKK</sequence>
<feature type="transmembrane region" description="Helical" evidence="1">
    <location>
        <begin position="79"/>
        <end position="99"/>
    </location>
</feature>
<evidence type="ECO:0000313" key="2">
    <source>
        <dbReference type="EMBL" id="KUK77791.1"/>
    </source>
</evidence>
<feature type="transmembrane region" description="Helical" evidence="1">
    <location>
        <begin position="138"/>
        <end position="157"/>
    </location>
</feature>
<keyword evidence="1" id="KW-1133">Transmembrane helix</keyword>
<organism evidence="2 3">
    <name type="scientific">candidate division WS6 bacterium 34_10</name>
    <dbReference type="NCBI Taxonomy" id="1641389"/>
    <lineage>
        <taxon>Bacteria</taxon>
        <taxon>Candidatus Dojkabacteria</taxon>
    </lineage>
</organism>
<feature type="transmembrane region" description="Helical" evidence="1">
    <location>
        <begin position="164"/>
        <end position="181"/>
    </location>
</feature>
<reference evidence="3" key="1">
    <citation type="journal article" date="2015" name="MBio">
        <title>Genome-Resolved Metagenomic Analysis Reveals Roles for Candidate Phyla and Other Microbial Community Members in Biogeochemical Transformations in Oil Reservoirs.</title>
        <authorList>
            <person name="Hu P."/>
            <person name="Tom L."/>
            <person name="Singh A."/>
            <person name="Thomas B.C."/>
            <person name="Baker B.J."/>
            <person name="Piceno Y.M."/>
            <person name="Andersen G.L."/>
            <person name="Banfield J.F."/>
        </authorList>
    </citation>
    <scope>NUCLEOTIDE SEQUENCE [LARGE SCALE GENOMIC DNA]</scope>
</reference>
<gene>
    <name evidence="2" type="ORF">XD93_0082</name>
</gene>
<keyword evidence="1" id="KW-0812">Transmembrane</keyword>
<accession>A0A101HJ43</accession>
<evidence type="ECO:0000313" key="3">
    <source>
        <dbReference type="Proteomes" id="UP000053904"/>
    </source>
</evidence>
<feature type="transmembrane region" description="Helical" evidence="1">
    <location>
        <begin position="475"/>
        <end position="499"/>
    </location>
</feature>
<dbReference type="Proteomes" id="UP000053904">
    <property type="component" value="Unassembled WGS sequence"/>
</dbReference>
<dbReference type="AlphaFoldDB" id="A0A101HJ43"/>
<feature type="transmembrane region" description="Helical" evidence="1">
    <location>
        <begin position="187"/>
        <end position="205"/>
    </location>
</feature>
<feature type="transmembrane region" description="Helical" evidence="1">
    <location>
        <begin position="505"/>
        <end position="526"/>
    </location>
</feature>
<proteinExistence type="predicted"/>
<name>A0A101HJ43_9BACT</name>
<feature type="transmembrane region" description="Helical" evidence="1">
    <location>
        <begin position="111"/>
        <end position="132"/>
    </location>
</feature>
<feature type="transmembrane region" description="Helical" evidence="1">
    <location>
        <begin position="12"/>
        <end position="33"/>
    </location>
</feature>
<dbReference type="EMBL" id="LGGO01000005">
    <property type="protein sequence ID" value="KUK77791.1"/>
    <property type="molecule type" value="Genomic_DNA"/>
</dbReference>
<feature type="transmembrane region" description="Helical" evidence="1">
    <location>
        <begin position="438"/>
        <end position="463"/>
    </location>
</feature>
<comment type="caution">
    <text evidence="2">The sequence shown here is derived from an EMBL/GenBank/DDBJ whole genome shotgun (WGS) entry which is preliminary data.</text>
</comment>
<evidence type="ECO:0000256" key="1">
    <source>
        <dbReference type="SAM" id="Phobius"/>
    </source>
</evidence>
<feature type="transmembrane region" description="Helical" evidence="1">
    <location>
        <begin position="217"/>
        <end position="236"/>
    </location>
</feature>